<reference evidence="2" key="1">
    <citation type="journal article" date="2002" name="Nature">
        <title>The genome sequence and structure of rice chromosome 1.</title>
        <authorList>
            <person name="Sasaki T."/>
            <person name="Matsumoto T."/>
            <person name="Yamamoto K."/>
            <person name="Sakata K."/>
            <person name="Baba T."/>
            <person name="Katayose Y."/>
            <person name="Wu J."/>
            <person name="Niimura Y."/>
            <person name="Cheng Z."/>
            <person name="Nagamura Y."/>
            <person name="Antonio B.A."/>
            <person name="Kanamori H."/>
            <person name="Hosokawa S."/>
            <person name="Masukawa M."/>
            <person name="Arikawa K."/>
            <person name="Chiden Y."/>
            <person name="Hayashi M."/>
            <person name="Okamoto M."/>
            <person name="Ando T."/>
            <person name="Aoki H."/>
            <person name="Arita K."/>
            <person name="Hamada M."/>
            <person name="Harada C."/>
            <person name="Hijishita S."/>
            <person name="Honda M."/>
            <person name="Ichikawa Y."/>
            <person name="Idonuma A."/>
            <person name="Iijima M."/>
            <person name="Ikeda M."/>
            <person name="Ikeno M."/>
            <person name="Itoh S."/>
            <person name="Itoh T."/>
            <person name="Itoh Y."/>
            <person name="Itoh Y."/>
            <person name="Iwabuchi A."/>
            <person name="Kamiya K."/>
            <person name="Karasawa W."/>
            <person name="Katagiri S."/>
            <person name="Kikuta A."/>
            <person name="Kobayashi N."/>
            <person name="Kono I."/>
            <person name="Machita K."/>
            <person name="Maehara T."/>
            <person name="Mizuno H."/>
            <person name="Mizubayashi T."/>
            <person name="Mukai Y."/>
            <person name="Nagasaki H."/>
            <person name="Nakashima M."/>
            <person name="Nakama Y."/>
            <person name="Nakamichi Y."/>
            <person name="Nakamura M."/>
            <person name="Namiki N."/>
            <person name="Negishi M."/>
            <person name="Ohta I."/>
            <person name="Ono N."/>
            <person name="Saji S."/>
            <person name="Sakai K."/>
            <person name="Shibata M."/>
            <person name="Shimokawa T."/>
            <person name="Shomura A."/>
            <person name="Song J."/>
            <person name="Takazaki Y."/>
            <person name="Terasawa K."/>
            <person name="Tsuji K."/>
            <person name="Waki K."/>
            <person name="Yamagata H."/>
            <person name="Yamane H."/>
            <person name="Yoshiki S."/>
            <person name="Yoshihara R."/>
            <person name="Yukawa K."/>
            <person name="Zhong H."/>
            <person name="Iwama H."/>
            <person name="Endo T."/>
            <person name="Ito H."/>
            <person name="Hahn J.H."/>
            <person name="Kim H.I."/>
            <person name="Eun M.Y."/>
            <person name="Yano M."/>
            <person name="Jiang J."/>
            <person name="Gojobori T."/>
        </authorList>
    </citation>
    <scope>NUCLEOTIDE SEQUENCE</scope>
</reference>
<feature type="compositionally biased region" description="Low complexity" evidence="1">
    <location>
        <begin position="14"/>
        <end position="31"/>
    </location>
</feature>
<dbReference type="Proteomes" id="UP000817658">
    <property type="component" value="Chromosome 1"/>
</dbReference>
<feature type="compositionally biased region" description="Basic residues" evidence="1">
    <location>
        <begin position="1"/>
        <end position="11"/>
    </location>
</feature>
<accession>Q5JLE1</accession>
<dbReference type="AlphaFoldDB" id="Q5JLE1"/>
<organism evidence="2">
    <name type="scientific">Oryza sativa subsp. japonica</name>
    <name type="common">Rice</name>
    <dbReference type="NCBI Taxonomy" id="39947"/>
    <lineage>
        <taxon>Eukaryota</taxon>
        <taxon>Viridiplantae</taxon>
        <taxon>Streptophyta</taxon>
        <taxon>Embryophyta</taxon>
        <taxon>Tracheophyta</taxon>
        <taxon>Spermatophyta</taxon>
        <taxon>Magnoliopsida</taxon>
        <taxon>Liliopsida</taxon>
        <taxon>Poales</taxon>
        <taxon>Poaceae</taxon>
        <taxon>BOP clade</taxon>
        <taxon>Oryzoideae</taxon>
        <taxon>Oryzeae</taxon>
        <taxon>Oryzinae</taxon>
        <taxon>Oryza</taxon>
        <taxon>Oryza sativa</taxon>
    </lineage>
</organism>
<protein>
    <submittedName>
        <fullName evidence="2">Uncharacterized protein</fullName>
    </submittedName>
</protein>
<proteinExistence type="predicted"/>
<feature type="region of interest" description="Disordered" evidence="1">
    <location>
        <begin position="1"/>
        <end position="51"/>
    </location>
</feature>
<dbReference type="EMBL" id="AP003445">
    <property type="protein sequence ID" value="BAD87682.1"/>
    <property type="molecule type" value="Genomic_DNA"/>
</dbReference>
<feature type="compositionally biased region" description="Basic and acidic residues" evidence="1">
    <location>
        <begin position="32"/>
        <end position="51"/>
    </location>
</feature>
<evidence type="ECO:0000256" key="1">
    <source>
        <dbReference type="SAM" id="MobiDB-lite"/>
    </source>
</evidence>
<evidence type="ECO:0000313" key="2">
    <source>
        <dbReference type="EMBL" id="BAD87682.1"/>
    </source>
</evidence>
<gene>
    <name evidence="2" type="ORF">OJ1029_F04.32</name>
</gene>
<sequence>MATTWRTRRWPSRATTTTGAAAAHGWTSGGTRAHEARALPATRDESEGGDG</sequence>
<name>Q5JLE1_ORYSJ</name>